<keyword evidence="4" id="KW-1185">Reference proteome</keyword>
<accession>A0A510DZ78</accession>
<keyword evidence="1" id="KW-1133">Transmembrane helix</keyword>
<keyword evidence="1" id="KW-0812">Transmembrane</keyword>
<evidence type="ECO:0000256" key="1">
    <source>
        <dbReference type="SAM" id="Phobius"/>
    </source>
</evidence>
<dbReference type="GeneID" id="41719077"/>
<evidence type="ECO:0000313" key="4">
    <source>
        <dbReference type="Proteomes" id="UP000322983"/>
    </source>
</evidence>
<dbReference type="Proteomes" id="UP000322983">
    <property type="component" value="Chromosome"/>
</dbReference>
<feature type="transmembrane region" description="Helical" evidence="1">
    <location>
        <begin position="5"/>
        <end position="25"/>
    </location>
</feature>
<keyword evidence="1" id="KW-0472">Membrane</keyword>
<proteinExistence type="predicted"/>
<dbReference type="OrthoDB" id="77866at2157"/>
<reference evidence="5" key="1">
    <citation type="submission" date="2018-09" db="EMBL/GenBank/DDBJ databases">
        <title>Complete Genome Sequencing of Sulfolobus sp. JCM 16834.</title>
        <authorList>
            <person name="Kato S."/>
            <person name="Itoh T."/>
            <person name="Ohkuma M."/>
        </authorList>
    </citation>
    <scope>NUCLEOTIDE SEQUENCE [LARGE SCALE GENOMIC DNA]</scope>
    <source>
        <strain evidence="5">IC-007</strain>
    </source>
</reference>
<evidence type="ECO:0008006" key="6">
    <source>
        <dbReference type="Google" id="ProtNLM"/>
    </source>
</evidence>
<evidence type="ECO:0000313" key="5">
    <source>
        <dbReference type="Proteomes" id="UP000325030"/>
    </source>
</evidence>
<name>A0A510DZ78_9CREN</name>
<feature type="transmembrane region" description="Helical" evidence="1">
    <location>
        <begin position="75"/>
        <end position="103"/>
    </location>
</feature>
<feature type="transmembrane region" description="Helical" evidence="1">
    <location>
        <begin position="123"/>
        <end position="148"/>
    </location>
</feature>
<dbReference type="EMBL" id="AP018930">
    <property type="protein sequence ID" value="BBG28253.1"/>
    <property type="molecule type" value="Genomic_DNA"/>
</dbReference>
<evidence type="ECO:0000313" key="3">
    <source>
        <dbReference type="EMBL" id="BBG28253.1"/>
    </source>
</evidence>
<gene>
    <name evidence="2" type="ORF">IC006_2795</name>
    <name evidence="3" type="ORF">IC007_2809</name>
</gene>
<protein>
    <recommendedName>
        <fullName evidence="6">Phosphatidic acid phosphatase type 2/haloperoxidase domain-containing protein</fullName>
    </recommendedName>
</protein>
<dbReference type="EMBL" id="AP018929">
    <property type="protein sequence ID" value="BBG25459.1"/>
    <property type="molecule type" value="Genomic_DNA"/>
</dbReference>
<feature type="transmembrane region" description="Helical" evidence="1">
    <location>
        <begin position="160"/>
        <end position="178"/>
    </location>
</feature>
<dbReference type="KEGG" id="step:IC006_2795"/>
<accession>A0A510E6U1</accession>
<dbReference type="Proteomes" id="UP000325030">
    <property type="component" value="Chromosome"/>
</dbReference>
<dbReference type="RefSeq" id="WP_054845287.1">
    <property type="nucleotide sequence ID" value="NZ_AP018929.1"/>
</dbReference>
<reference evidence="2 4" key="2">
    <citation type="journal article" date="2020" name="Int. J. Syst. Evol. Microbiol.">
        <title>Sulfuracidifex tepidarius gen. nov., sp. nov. and transfer of Sulfolobus metallicus Huber and Stetter 1992 to the genus Sulfuracidifex as Sulfuracidifex metallicus comb. nov.</title>
        <authorList>
            <person name="Itoh T."/>
            <person name="Miura T."/>
            <person name="Sakai H.D."/>
            <person name="Kato S."/>
            <person name="Ohkuma M."/>
            <person name="Takashina T."/>
        </authorList>
    </citation>
    <scope>NUCLEOTIDE SEQUENCE [LARGE SCALE GENOMIC DNA]</scope>
    <source>
        <strain evidence="2 4">IC-006</strain>
        <strain evidence="3">IC-007</strain>
    </source>
</reference>
<sequence length="180" mass="20211">MKNRIWEFLSLVGHPLVQLPIWVALITFYNYGAIVTALIFILVIIAGSLTPYFLYRGKNSDLREIRPKILFASSLVYLLVSLIISRYIITSVGILATSAVTFIDGVISLKWKISIHATAMSGFITYAYLVLGYDVLLAIPFGLLVILSRYFLKKHTKGQLVAGTFVGFLVTIAFWNFLVR</sequence>
<evidence type="ECO:0000313" key="2">
    <source>
        <dbReference type="EMBL" id="BBG25459.1"/>
    </source>
</evidence>
<organism evidence="2 4">
    <name type="scientific">Sulfuracidifex tepidarius</name>
    <dbReference type="NCBI Taxonomy" id="1294262"/>
    <lineage>
        <taxon>Archaea</taxon>
        <taxon>Thermoproteota</taxon>
        <taxon>Thermoprotei</taxon>
        <taxon>Sulfolobales</taxon>
        <taxon>Sulfolobaceae</taxon>
        <taxon>Sulfuracidifex</taxon>
    </lineage>
</organism>
<dbReference type="AlphaFoldDB" id="A0A510DZ78"/>
<feature type="transmembrane region" description="Helical" evidence="1">
    <location>
        <begin position="31"/>
        <end position="54"/>
    </location>
</feature>